<protein>
    <submittedName>
        <fullName evidence="1">Uncharacterized protein</fullName>
    </submittedName>
</protein>
<evidence type="ECO:0000313" key="2">
    <source>
        <dbReference type="Proteomes" id="UP000265520"/>
    </source>
</evidence>
<feature type="non-terminal residue" evidence="1">
    <location>
        <position position="88"/>
    </location>
</feature>
<sequence length="88" mass="8208">LGGGRGGAMVKGAVCFSVVDCISGGFDGGRADTELANGGGLVIMFVGFNGGGGGGADPCFSFTNSGDDGSGGFGGGCGVAGEGDRTFT</sequence>
<proteinExistence type="predicted"/>
<dbReference type="Proteomes" id="UP000265520">
    <property type="component" value="Unassembled WGS sequence"/>
</dbReference>
<name>A0A392TJK3_9FABA</name>
<organism evidence="1 2">
    <name type="scientific">Trifolium medium</name>
    <dbReference type="NCBI Taxonomy" id="97028"/>
    <lineage>
        <taxon>Eukaryota</taxon>
        <taxon>Viridiplantae</taxon>
        <taxon>Streptophyta</taxon>
        <taxon>Embryophyta</taxon>
        <taxon>Tracheophyta</taxon>
        <taxon>Spermatophyta</taxon>
        <taxon>Magnoliopsida</taxon>
        <taxon>eudicotyledons</taxon>
        <taxon>Gunneridae</taxon>
        <taxon>Pentapetalae</taxon>
        <taxon>rosids</taxon>
        <taxon>fabids</taxon>
        <taxon>Fabales</taxon>
        <taxon>Fabaceae</taxon>
        <taxon>Papilionoideae</taxon>
        <taxon>50 kb inversion clade</taxon>
        <taxon>NPAAA clade</taxon>
        <taxon>Hologalegina</taxon>
        <taxon>IRL clade</taxon>
        <taxon>Trifolieae</taxon>
        <taxon>Trifolium</taxon>
    </lineage>
</organism>
<feature type="non-terminal residue" evidence="1">
    <location>
        <position position="1"/>
    </location>
</feature>
<comment type="caution">
    <text evidence="1">The sequence shown here is derived from an EMBL/GenBank/DDBJ whole genome shotgun (WGS) entry which is preliminary data.</text>
</comment>
<accession>A0A392TJK3</accession>
<dbReference type="AlphaFoldDB" id="A0A392TJK3"/>
<keyword evidence="2" id="KW-1185">Reference proteome</keyword>
<evidence type="ECO:0000313" key="1">
    <source>
        <dbReference type="EMBL" id="MCI61158.1"/>
    </source>
</evidence>
<dbReference type="EMBL" id="LXQA010594563">
    <property type="protein sequence ID" value="MCI61158.1"/>
    <property type="molecule type" value="Genomic_DNA"/>
</dbReference>
<reference evidence="1 2" key="1">
    <citation type="journal article" date="2018" name="Front. Plant Sci.">
        <title>Red Clover (Trifolium pratense) and Zigzag Clover (T. medium) - A Picture of Genomic Similarities and Differences.</title>
        <authorList>
            <person name="Dluhosova J."/>
            <person name="Istvanek J."/>
            <person name="Nedelnik J."/>
            <person name="Repkova J."/>
        </authorList>
    </citation>
    <scope>NUCLEOTIDE SEQUENCE [LARGE SCALE GENOMIC DNA]</scope>
    <source>
        <strain evidence="2">cv. 10/8</strain>
        <tissue evidence="1">Leaf</tissue>
    </source>
</reference>